<reference evidence="1" key="1">
    <citation type="journal article" date="2020" name="New Phytol.">
        <title>Comparative genomics reveals dynamic genome evolution in host specialist ectomycorrhizal fungi.</title>
        <authorList>
            <person name="Lofgren L.A."/>
            <person name="Nguyen N.H."/>
            <person name="Vilgalys R."/>
            <person name="Ruytinx J."/>
            <person name="Liao H.L."/>
            <person name="Branco S."/>
            <person name="Kuo A."/>
            <person name="LaButti K."/>
            <person name="Lipzen A."/>
            <person name="Andreopoulos W."/>
            <person name="Pangilinan J."/>
            <person name="Riley R."/>
            <person name="Hundley H."/>
            <person name="Na H."/>
            <person name="Barry K."/>
            <person name="Grigoriev I.V."/>
            <person name="Stajich J.E."/>
            <person name="Kennedy P.G."/>
        </authorList>
    </citation>
    <scope>NUCLEOTIDE SEQUENCE</scope>
    <source>
        <strain evidence="1">FC423</strain>
    </source>
</reference>
<gene>
    <name evidence="2" type="ORF">F5147DRAFT_572846</name>
    <name evidence="1" type="ORF">F5147DRAFT_572924</name>
</gene>
<dbReference type="EMBL" id="JABBWM010000016">
    <property type="protein sequence ID" value="KAG2112008.1"/>
    <property type="molecule type" value="Genomic_DNA"/>
</dbReference>
<evidence type="ECO:0000313" key="2">
    <source>
        <dbReference type="EMBL" id="KAG2112011.1"/>
    </source>
</evidence>
<organism evidence="1 3">
    <name type="scientific">Suillus discolor</name>
    <dbReference type="NCBI Taxonomy" id="1912936"/>
    <lineage>
        <taxon>Eukaryota</taxon>
        <taxon>Fungi</taxon>
        <taxon>Dikarya</taxon>
        <taxon>Basidiomycota</taxon>
        <taxon>Agaricomycotina</taxon>
        <taxon>Agaricomycetes</taxon>
        <taxon>Agaricomycetidae</taxon>
        <taxon>Boletales</taxon>
        <taxon>Suillineae</taxon>
        <taxon>Suillaceae</taxon>
        <taxon>Suillus</taxon>
    </lineage>
</organism>
<dbReference type="AlphaFoldDB" id="A0A9P7FC17"/>
<comment type="caution">
    <text evidence="1">The sequence shown here is derived from an EMBL/GenBank/DDBJ whole genome shotgun (WGS) entry which is preliminary data.</text>
</comment>
<evidence type="ECO:0008006" key="4">
    <source>
        <dbReference type="Google" id="ProtNLM"/>
    </source>
</evidence>
<name>A0A9P7FC17_9AGAM</name>
<feature type="non-terminal residue" evidence="1">
    <location>
        <position position="1"/>
    </location>
</feature>
<dbReference type="RefSeq" id="XP_041295068.1">
    <property type="nucleotide sequence ID" value="XM_041431114.1"/>
</dbReference>
<keyword evidence="3" id="KW-1185">Reference proteome</keyword>
<evidence type="ECO:0000313" key="3">
    <source>
        <dbReference type="Proteomes" id="UP000823399"/>
    </source>
</evidence>
<accession>A0A9P7FC17</accession>
<dbReference type="GeneID" id="64693373"/>
<dbReference type="Proteomes" id="UP000823399">
    <property type="component" value="Unassembled WGS sequence"/>
</dbReference>
<dbReference type="OrthoDB" id="2686642at2759"/>
<dbReference type="EMBL" id="JABBWM010000016">
    <property type="protein sequence ID" value="KAG2112011.1"/>
    <property type="molecule type" value="Genomic_DNA"/>
</dbReference>
<protein>
    <recommendedName>
        <fullName evidence="4">HAT C-terminal dimerisation domain-containing protein</fullName>
    </recommendedName>
</protein>
<proteinExistence type="predicted"/>
<sequence length="81" mass="9175">CFQCSFAATSVDVERIFSHGWLILSYVHSRLSAQMTRALFCLGSWSSLSLVKDKDVTAMTCKPDLEGEERELDESWDNINV</sequence>
<evidence type="ECO:0000313" key="1">
    <source>
        <dbReference type="EMBL" id="KAG2112008.1"/>
    </source>
</evidence>